<dbReference type="InterPro" id="IPR008613">
    <property type="entry name" value="Excalibur_Ca-bd_domain"/>
</dbReference>
<evidence type="ECO:0000313" key="6">
    <source>
        <dbReference type="EMBL" id="CAD8365243.1"/>
    </source>
</evidence>
<accession>A0A7S0AIN6</accession>
<dbReference type="Pfam" id="PF05901">
    <property type="entry name" value="Excalibur"/>
    <property type="match status" value="1"/>
</dbReference>
<protein>
    <recommendedName>
        <fullName evidence="5">TNase-like domain-containing protein</fullName>
    </recommendedName>
</protein>
<dbReference type="PROSITE" id="PS50830">
    <property type="entry name" value="TNASE_3"/>
    <property type="match status" value="1"/>
</dbReference>
<sequence>MEIHVVRLPRPLPGVLRLWHEQTWRAELASGVVRQGGNTPAGTGDSTARSGGSLTATAVAVAVLLGCLGRHRRRNGARTTVTCHGAPSEAACPLASRRHILWSGSSLMASSVGMLPGSCAAADRSDDEVVDVVDGDTVKLAKFGRCRLIGVNTPETVSPKQKAGAPPDCYGPQASVFTKELLPKGTKVRVELDVGPTDRYGRELVYLYRAQDDMFVNAELVKQGLARHMKVSPNVRYDTLFTTLEKEALTSGRGLWKACPVGASAAQGSTAAQPVAAIDPGKKKTCKDFASYQEAKDWFDANVALYSDVAKLDGDGDGRPCESLLKKQKAAK</sequence>
<dbReference type="AlphaFoldDB" id="A0A7S0AIN6"/>
<dbReference type="Gene3D" id="2.40.50.90">
    <property type="match status" value="1"/>
</dbReference>
<dbReference type="InterPro" id="IPR035437">
    <property type="entry name" value="SNase_OB-fold_sf"/>
</dbReference>
<dbReference type="InterPro" id="IPR016071">
    <property type="entry name" value="Staphylococal_nuclease_OB-fold"/>
</dbReference>
<evidence type="ECO:0000256" key="3">
    <source>
        <dbReference type="ARBA" id="ARBA00022801"/>
    </source>
</evidence>
<dbReference type="SUPFAM" id="SSF50199">
    <property type="entry name" value="Staphylococcal nuclease"/>
    <property type="match status" value="1"/>
</dbReference>
<name>A0A7S0AIN6_9DINO</name>
<gene>
    <name evidence="6" type="ORF">PBAH0796_LOCUS17282</name>
</gene>
<dbReference type="GO" id="GO:0016787">
    <property type="term" value="F:hydrolase activity"/>
    <property type="evidence" value="ECO:0007669"/>
    <property type="project" value="UniProtKB-KW"/>
</dbReference>
<dbReference type="GO" id="GO:0004519">
    <property type="term" value="F:endonuclease activity"/>
    <property type="evidence" value="ECO:0007669"/>
    <property type="project" value="UniProtKB-KW"/>
</dbReference>
<proteinExistence type="predicted"/>
<keyword evidence="1" id="KW-0540">Nuclease</keyword>
<feature type="domain" description="TNase-like" evidence="5">
    <location>
        <begin position="123"/>
        <end position="258"/>
    </location>
</feature>
<evidence type="ECO:0000259" key="5">
    <source>
        <dbReference type="PROSITE" id="PS50830"/>
    </source>
</evidence>
<organism evidence="6">
    <name type="scientific">Pyrodinium bahamense</name>
    <dbReference type="NCBI Taxonomy" id="73915"/>
    <lineage>
        <taxon>Eukaryota</taxon>
        <taxon>Sar</taxon>
        <taxon>Alveolata</taxon>
        <taxon>Dinophyceae</taxon>
        <taxon>Gonyaulacales</taxon>
        <taxon>Pyrocystaceae</taxon>
        <taxon>Pyrodinium</taxon>
    </lineage>
</organism>
<dbReference type="SMART" id="SM00318">
    <property type="entry name" value="SNc"/>
    <property type="match status" value="1"/>
</dbReference>
<keyword evidence="3" id="KW-0378">Hydrolase</keyword>
<dbReference type="Pfam" id="PF00565">
    <property type="entry name" value="SNase"/>
    <property type="match status" value="1"/>
</dbReference>
<reference evidence="6" key="1">
    <citation type="submission" date="2021-01" db="EMBL/GenBank/DDBJ databases">
        <authorList>
            <person name="Corre E."/>
            <person name="Pelletier E."/>
            <person name="Niang G."/>
            <person name="Scheremetjew M."/>
            <person name="Finn R."/>
            <person name="Kale V."/>
            <person name="Holt S."/>
            <person name="Cochrane G."/>
            <person name="Meng A."/>
            <person name="Brown T."/>
            <person name="Cohen L."/>
        </authorList>
    </citation>
    <scope>NUCLEOTIDE SEQUENCE</scope>
    <source>
        <strain evidence="6">Pbaha01</strain>
    </source>
</reference>
<keyword evidence="2" id="KW-0255">Endonuclease</keyword>
<feature type="region of interest" description="Disordered" evidence="4">
    <location>
        <begin position="313"/>
        <end position="332"/>
    </location>
</feature>
<dbReference type="PANTHER" id="PTHR12302:SF3">
    <property type="entry name" value="SERINE_THREONINE-PROTEIN KINASE 31"/>
    <property type="match status" value="1"/>
</dbReference>
<dbReference type="PANTHER" id="PTHR12302">
    <property type="entry name" value="EBNA2 BINDING PROTEIN P100"/>
    <property type="match status" value="1"/>
</dbReference>
<evidence type="ECO:0000256" key="4">
    <source>
        <dbReference type="SAM" id="MobiDB-lite"/>
    </source>
</evidence>
<evidence type="ECO:0000256" key="1">
    <source>
        <dbReference type="ARBA" id="ARBA00022722"/>
    </source>
</evidence>
<dbReference type="EMBL" id="HBEG01028425">
    <property type="protein sequence ID" value="CAD8365243.1"/>
    <property type="molecule type" value="Transcribed_RNA"/>
</dbReference>
<evidence type="ECO:0000256" key="2">
    <source>
        <dbReference type="ARBA" id="ARBA00022759"/>
    </source>
</evidence>